<reference evidence="4 5" key="1">
    <citation type="submission" date="2010-05" db="EMBL/GenBank/DDBJ databases">
        <title>The Genome Sequence of Thecamonas trahens ATCC 50062.</title>
        <authorList>
            <consortium name="The Broad Institute Genome Sequencing Platform"/>
            <person name="Russ C."/>
            <person name="Cuomo C."/>
            <person name="Shea T."/>
            <person name="Young S.K."/>
            <person name="Zeng Q."/>
            <person name="Koehrsen M."/>
            <person name="Haas B."/>
            <person name="Borodovsky M."/>
            <person name="Guigo R."/>
            <person name="Alvarado L."/>
            <person name="Berlin A."/>
            <person name="Bochicchio J."/>
            <person name="Borenstein D."/>
            <person name="Chapman S."/>
            <person name="Chen Z."/>
            <person name="Freedman E."/>
            <person name="Gellesch M."/>
            <person name="Goldberg J."/>
            <person name="Griggs A."/>
            <person name="Gujja S."/>
            <person name="Heilman E."/>
            <person name="Heiman D."/>
            <person name="Hepburn T."/>
            <person name="Howarth C."/>
            <person name="Jen D."/>
            <person name="Larson L."/>
            <person name="Mehta T."/>
            <person name="Park D."/>
            <person name="Pearson M."/>
            <person name="Roberts A."/>
            <person name="Saif S."/>
            <person name="Shenoy N."/>
            <person name="Sisk P."/>
            <person name="Stolte C."/>
            <person name="Sykes S."/>
            <person name="Thomson T."/>
            <person name="Walk T."/>
            <person name="White J."/>
            <person name="Yandava C."/>
            <person name="Burger G."/>
            <person name="Gray M.W."/>
            <person name="Holland P.W.H."/>
            <person name="King N."/>
            <person name="Lang F.B.F."/>
            <person name="Roger A.J."/>
            <person name="Ruiz-Trillo I."/>
            <person name="Lander E."/>
            <person name="Nusbaum C."/>
        </authorList>
    </citation>
    <scope>NUCLEOTIDE SEQUENCE [LARGE SCALE GENOMIC DNA]</scope>
    <source>
        <strain evidence="4 5">ATCC 50062</strain>
    </source>
</reference>
<evidence type="ECO:0000256" key="2">
    <source>
        <dbReference type="ARBA" id="ARBA00022837"/>
    </source>
</evidence>
<evidence type="ECO:0000313" key="4">
    <source>
        <dbReference type="EMBL" id="KNC45978.1"/>
    </source>
</evidence>
<dbReference type="PANTHER" id="PTHR23048:SF0">
    <property type="entry name" value="CALMODULIN LIKE 3"/>
    <property type="match status" value="1"/>
</dbReference>
<dbReference type="PANTHER" id="PTHR23048">
    <property type="entry name" value="MYOSIN LIGHT CHAIN 1, 3"/>
    <property type="match status" value="1"/>
</dbReference>
<dbReference type="FunFam" id="1.10.238.10:FF:000178">
    <property type="entry name" value="Calmodulin-2 A"/>
    <property type="match status" value="1"/>
</dbReference>
<organism evidence="4 5">
    <name type="scientific">Thecamonas trahens ATCC 50062</name>
    <dbReference type="NCBI Taxonomy" id="461836"/>
    <lineage>
        <taxon>Eukaryota</taxon>
        <taxon>Apusozoa</taxon>
        <taxon>Apusomonadida</taxon>
        <taxon>Apusomonadidae</taxon>
        <taxon>Thecamonas</taxon>
    </lineage>
</organism>
<dbReference type="SMART" id="SM00054">
    <property type="entry name" value="EFh"/>
    <property type="match status" value="4"/>
</dbReference>
<dbReference type="OrthoDB" id="26525at2759"/>
<dbReference type="GO" id="GO:0005509">
    <property type="term" value="F:calcium ion binding"/>
    <property type="evidence" value="ECO:0007669"/>
    <property type="project" value="InterPro"/>
</dbReference>
<evidence type="ECO:0000256" key="1">
    <source>
        <dbReference type="ARBA" id="ARBA00022737"/>
    </source>
</evidence>
<dbReference type="GO" id="GO:0016460">
    <property type="term" value="C:myosin II complex"/>
    <property type="evidence" value="ECO:0007669"/>
    <property type="project" value="TreeGrafter"/>
</dbReference>
<feature type="domain" description="EF-hand" evidence="3">
    <location>
        <begin position="43"/>
        <end position="78"/>
    </location>
</feature>
<dbReference type="AlphaFoldDB" id="A0A0L0D3U7"/>
<dbReference type="SUPFAM" id="SSF47473">
    <property type="entry name" value="EF-hand"/>
    <property type="match status" value="1"/>
</dbReference>
<dbReference type="PROSITE" id="PS00018">
    <property type="entry name" value="EF_HAND_1"/>
    <property type="match status" value="4"/>
</dbReference>
<sequence length="148" mass="16181">MEGLTEEQVEELRDGFNSVDADGGGTLTVDEVHKFLHQLGHACTMDEVTTMIKEVDADGNGEIDFDEFCVLMANSMKDADPNEELRWAFSLFDTSKTGTISVDELIDTFMAELGESLATDEAKEMLAAADFDGDGQVNVDDFVKLVSL</sequence>
<feature type="domain" description="EF-hand" evidence="3">
    <location>
        <begin position="80"/>
        <end position="115"/>
    </location>
</feature>
<keyword evidence="2" id="KW-0106">Calcium</keyword>
<dbReference type="Proteomes" id="UP000054408">
    <property type="component" value="Unassembled WGS sequence"/>
</dbReference>
<proteinExistence type="predicted"/>
<evidence type="ECO:0000313" key="5">
    <source>
        <dbReference type="Proteomes" id="UP000054408"/>
    </source>
</evidence>
<dbReference type="InterPro" id="IPR050230">
    <property type="entry name" value="CALM/Myosin/TropC-like"/>
</dbReference>
<dbReference type="InterPro" id="IPR011992">
    <property type="entry name" value="EF-hand-dom_pair"/>
</dbReference>
<dbReference type="OMA" id="CAMMSTR"/>
<evidence type="ECO:0000259" key="3">
    <source>
        <dbReference type="PROSITE" id="PS50222"/>
    </source>
</evidence>
<dbReference type="InterPro" id="IPR018247">
    <property type="entry name" value="EF_Hand_1_Ca_BS"/>
</dbReference>
<dbReference type="eggNOG" id="KOG0027">
    <property type="taxonomic scope" value="Eukaryota"/>
</dbReference>
<gene>
    <name evidence="4" type="ORF">AMSG_00095</name>
</gene>
<feature type="domain" description="EF-hand" evidence="3">
    <location>
        <begin position="117"/>
        <end position="148"/>
    </location>
</feature>
<dbReference type="InterPro" id="IPR002048">
    <property type="entry name" value="EF_hand_dom"/>
</dbReference>
<protein>
    <submittedName>
        <fullName evidence="4">Calmodulin</fullName>
    </submittedName>
</protein>
<keyword evidence="5" id="KW-1185">Reference proteome</keyword>
<dbReference type="GeneID" id="25559917"/>
<dbReference type="Pfam" id="PF13499">
    <property type="entry name" value="EF-hand_7"/>
    <property type="match status" value="2"/>
</dbReference>
<dbReference type="RefSeq" id="XP_013762959.1">
    <property type="nucleotide sequence ID" value="XM_013907505.1"/>
</dbReference>
<feature type="domain" description="EF-hand" evidence="3">
    <location>
        <begin position="7"/>
        <end position="42"/>
    </location>
</feature>
<dbReference type="Gene3D" id="1.10.238.10">
    <property type="entry name" value="EF-hand"/>
    <property type="match status" value="2"/>
</dbReference>
<dbReference type="STRING" id="461836.A0A0L0D3U7"/>
<name>A0A0L0D3U7_THETB</name>
<dbReference type="EMBL" id="GL349433">
    <property type="protein sequence ID" value="KNC45978.1"/>
    <property type="molecule type" value="Genomic_DNA"/>
</dbReference>
<accession>A0A0L0D3U7</accession>
<keyword evidence="1" id="KW-0677">Repeat</keyword>
<dbReference type="PROSITE" id="PS50222">
    <property type="entry name" value="EF_HAND_2"/>
    <property type="match status" value="4"/>
</dbReference>